<reference evidence="1 2" key="1">
    <citation type="submission" date="2016-10" db="EMBL/GenBank/DDBJ databases">
        <authorList>
            <person name="de Groot N.N."/>
        </authorList>
    </citation>
    <scope>NUCLEOTIDE SEQUENCE [LARGE SCALE GENOMIC DNA]</scope>
    <source>
        <strain evidence="1 2">CGMCC 4.5681</strain>
    </source>
</reference>
<dbReference type="Proteomes" id="UP000198683">
    <property type="component" value="Unassembled WGS sequence"/>
</dbReference>
<dbReference type="EMBL" id="FNFB01000028">
    <property type="protein sequence ID" value="SDL74922.1"/>
    <property type="molecule type" value="Genomic_DNA"/>
</dbReference>
<evidence type="ECO:0000313" key="2">
    <source>
        <dbReference type="Proteomes" id="UP000198683"/>
    </source>
</evidence>
<sequence length="168" mass="19036">MPTPPQRPADAALLHHLRTRRDELLPEVPLKAIADKVARTAGYNFYPNKLRRIESGETSASDLDYAWVAWAVNATPNQVEEVGRPEAARLLREIIDKHSPKDTILSAVLAPDVTPDAVQKHLRQKLEEIRSAPNFTPEERASMEEFLIAQIELLLQNVGRQMEMLRSR</sequence>
<dbReference type="OrthoDB" id="9837547at2"/>
<dbReference type="RefSeq" id="WP_090772121.1">
    <property type="nucleotide sequence ID" value="NZ_FNFB01000028.1"/>
</dbReference>
<proteinExistence type="predicted"/>
<organism evidence="1 2">
    <name type="scientific">Nonomuraea maritima</name>
    <dbReference type="NCBI Taxonomy" id="683260"/>
    <lineage>
        <taxon>Bacteria</taxon>
        <taxon>Bacillati</taxon>
        <taxon>Actinomycetota</taxon>
        <taxon>Actinomycetes</taxon>
        <taxon>Streptosporangiales</taxon>
        <taxon>Streptosporangiaceae</taxon>
        <taxon>Nonomuraea</taxon>
    </lineage>
</organism>
<protein>
    <submittedName>
        <fullName evidence="1">Uncharacterized protein</fullName>
    </submittedName>
</protein>
<name>A0A1G9MKX6_9ACTN</name>
<gene>
    <name evidence="1" type="ORF">SAMN05421874_12884</name>
</gene>
<dbReference type="AlphaFoldDB" id="A0A1G9MKX6"/>
<evidence type="ECO:0000313" key="1">
    <source>
        <dbReference type="EMBL" id="SDL74922.1"/>
    </source>
</evidence>
<keyword evidence="2" id="KW-1185">Reference proteome</keyword>
<accession>A0A1G9MKX6</accession>